<evidence type="ECO:0000313" key="2">
    <source>
        <dbReference type="Proteomes" id="UP000076761"/>
    </source>
</evidence>
<dbReference type="GO" id="GO:0003676">
    <property type="term" value="F:nucleic acid binding"/>
    <property type="evidence" value="ECO:0007669"/>
    <property type="project" value="InterPro"/>
</dbReference>
<sequence length="475" mass="55215">MFLRVYKSRGYVNWMECSVAVARTAGKGKWLARRLREWCHDFVQDETKLPTHTYGKFNSSILEDEDLAQEIHLHLQSKGKYVRALEIVHFLETPEMKQRLNLKKPISERTAQRWMHRMGYRWQREPKGQYKDGHERQDVVEYRQMIFLPAWLKLESWTRTWDGDGVETSLPGGSQHTRTVSAQPYAKGEGASLMFADFVSPDYGWLRSKDGKQEARATRAMDILNEHYPDEEHVFVYDNATTHLARRPDALSARKMPLYPPKEKNFLCEVKHGDGSISHIQMQNGTFPNGTPQSFYDEKGWFKGMKKIIEERVDKGAKIPDPRRQRILAQCMKFKCPPGQKDCCCRRILYSQPDFVHQKSILEEHCEARGFKVMFFPKFHCELNFIKQCWGYAKRVYREFPASSAEADLVANGTAALNAVPISSMRKFSIRSQRFMDAYRRGLNGSQAAWASKKYRGHRVLPESILKELEAAKVT</sequence>
<keyword evidence="2" id="KW-1185">Reference proteome</keyword>
<proteinExistence type="predicted"/>
<gene>
    <name evidence="1" type="ORF">NEOLEDRAFT_1194860</name>
</gene>
<protein>
    <submittedName>
        <fullName evidence="1">Uncharacterized protein</fullName>
    </submittedName>
</protein>
<dbReference type="InterPro" id="IPR036397">
    <property type="entry name" value="RNaseH_sf"/>
</dbReference>
<reference evidence="1 2" key="1">
    <citation type="journal article" date="2016" name="Mol. Biol. Evol.">
        <title>Comparative Genomics of Early-Diverging Mushroom-Forming Fungi Provides Insights into the Origins of Lignocellulose Decay Capabilities.</title>
        <authorList>
            <person name="Nagy L.G."/>
            <person name="Riley R."/>
            <person name="Tritt A."/>
            <person name="Adam C."/>
            <person name="Daum C."/>
            <person name="Floudas D."/>
            <person name="Sun H."/>
            <person name="Yadav J.S."/>
            <person name="Pangilinan J."/>
            <person name="Larsson K.H."/>
            <person name="Matsuura K."/>
            <person name="Barry K."/>
            <person name="Labutti K."/>
            <person name="Kuo R."/>
            <person name="Ohm R.A."/>
            <person name="Bhattacharya S.S."/>
            <person name="Shirouzu T."/>
            <person name="Yoshinaga Y."/>
            <person name="Martin F.M."/>
            <person name="Grigoriev I.V."/>
            <person name="Hibbett D.S."/>
        </authorList>
    </citation>
    <scope>NUCLEOTIDE SEQUENCE [LARGE SCALE GENOMIC DNA]</scope>
    <source>
        <strain evidence="1 2">HHB14362 ss-1</strain>
    </source>
</reference>
<dbReference type="Proteomes" id="UP000076761">
    <property type="component" value="Unassembled WGS sequence"/>
</dbReference>
<name>A0A165MFD4_9AGAM</name>
<dbReference type="InParanoid" id="A0A165MFD4"/>
<dbReference type="PANTHER" id="PTHR35871">
    <property type="entry name" value="EXPRESSED PROTEIN"/>
    <property type="match status" value="1"/>
</dbReference>
<dbReference type="Gene3D" id="3.30.420.10">
    <property type="entry name" value="Ribonuclease H-like superfamily/Ribonuclease H"/>
    <property type="match status" value="1"/>
</dbReference>
<dbReference type="PANTHER" id="PTHR35871:SF1">
    <property type="entry name" value="CXC1-LIKE CYSTEINE CLUSTER ASSOCIATED WITH KDZ TRANSPOSASES DOMAIN-CONTAINING PROTEIN"/>
    <property type="match status" value="1"/>
</dbReference>
<evidence type="ECO:0000313" key="1">
    <source>
        <dbReference type="EMBL" id="KZT18263.1"/>
    </source>
</evidence>
<dbReference type="OrthoDB" id="10039611at2759"/>
<dbReference type="EMBL" id="KV425693">
    <property type="protein sequence ID" value="KZT18263.1"/>
    <property type="molecule type" value="Genomic_DNA"/>
</dbReference>
<accession>A0A165MFD4</accession>
<organism evidence="1 2">
    <name type="scientific">Neolentinus lepideus HHB14362 ss-1</name>
    <dbReference type="NCBI Taxonomy" id="1314782"/>
    <lineage>
        <taxon>Eukaryota</taxon>
        <taxon>Fungi</taxon>
        <taxon>Dikarya</taxon>
        <taxon>Basidiomycota</taxon>
        <taxon>Agaricomycotina</taxon>
        <taxon>Agaricomycetes</taxon>
        <taxon>Gloeophyllales</taxon>
        <taxon>Gloeophyllaceae</taxon>
        <taxon>Neolentinus</taxon>
    </lineage>
</organism>
<dbReference type="AlphaFoldDB" id="A0A165MFD4"/>